<name>A0ABN1AXT1_9LACT</name>
<feature type="transmembrane region" description="Helical" evidence="1">
    <location>
        <begin position="162"/>
        <end position="180"/>
    </location>
</feature>
<organism evidence="2 3">
    <name type="scientific">Alkalibacterium indicireducens</name>
    <dbReference type="NCBI Taxonomy" id="398758"/>
    <lineage>
        <taxon>Bacteria</taxon>
        <taxon>Bacillati</taxon>
        <taxon>Bacillota</taxon>
        <taxon>Bacilli</taxon>
        <taxon>Lactobacillales</taxon>
        <taxon>Carnobacteriaceae</taxon>
        <taxon>Alkalibacterium</taxon>
    </lineage>
</organism>
<protein>
    <recommendedName>
        <fullName evidence="4">Methyl-accepting chemotaxis protein</fullName>
    </recommendedName>
</protein>
<reference evidence="2 3" key="1">
    <citation type="journal article" date="2019" name="Int. J. Syst. Evol. Microbiol.">
        <title>The Global Catalogue of Microorganisms (GCM) 10K type strain sequencing project: providing services to taxonomists for standard genome sequencing and annotation.</title>
        <authorList>
            <consortium name="The Broad Institute Genomics Platform"/>
            <consortium name="The Broad Institute Genome Sequencing Center for Infectious Disease"/>
            <person name="Wu L."/>
            <person name="Ma J."/>
        </authorList>
    </citation>
    <scope>NUCLEOTIDE SEQUENCE [LARGE SCALE GENOMIC DNA]</scope>
    <source>
        <strain evidence="2 3">JCM 14232</strain>
    </source>
</reference>
<keyword evidence="1" id="KW-1133">Transmembrane helix</keyword>
<evidence type="ECO:0000256" key="1">
    <source>
        <dbReference type="SAM" id="Phobius"/>
    </source>
</evidence>
<proteinExistence type="predicted"/>
<feature type="transmembrane region" description="Helical" evidence="1">
    <location>
        <begin position="134"/>
        <end position="156"/>
    </location>
</feature>
<gene>
    <name evidence="2" type="ORF">GCM10008936_13710</name>
</gene>
<dbReference type="RefSeq" id="WP_346024794.1">
    <property type="nucleotide sequence ID" value="NZ_BAAADA010000116.1"/>
</dbReference>
<evidence type="ECO:0000313" key="3">
    <source>
        <dbReference type="Proteomes" id="UP001410648"/>
    </source>
</evidence>
<dbReference type="EMBL" id="BAAADA010000116">
    <property type="protein sequence ID" value="GAA0486167.1"/>
    <property type="molecule type" value="Genomic_DNA"/>
</dbReference>
<comment type="caution">
    <text evidence="2">The sequence shown here is derived from an EMBL/GenBank/DDBJ whole genome shotgun (WGS) entry which is preliminary data.</text>
</comment>
<sequence length="214" mass="23953">MKTAAVPAPKKLFNESESNLNMKESFNVKANKLMTYIMIGMVLSAYPIVYLFSVMDWIEQDNFLAFLSYTAVILVLMFLSLKVFGQKSYGKFITIGLMYALPIAISSTLYTRTAWTVLFLYLILSMLYLDKKVLYLSGGLGALNLGLIVSLDYTMISDPVEFSIMAVLYLFAVVGGYLVVAGGERLIAQISQDIHEITLQFKELESVIKSKILV</sequence>
<evidence type="ECO:0008006" key="4">
    <source>
        <dbReference type="Google" id="ProtNLM"/>
    </source>
</evidence>
<keyword evidence="1" id="KW-0472">Membrane</keyword>
<keyword evidence="3" id="KW-1185">Reference proteome</keyword>
<keyword evidence="1" id="KW-0812">Transmembrane</keyword>
<feature type="transmembrane region" description="Helical" evidence="1">
    <location>
        <begin position="63"/>
        <end position="81"/>
    </location>
</feature>
<feature type="transmembrane region" description="Helical" evidence="1">
    <location>
        <begin position="33"/>
        <end position="51"/>
    </location>
</feature>
<dbReference type="Proteomes" id="UP001410648">
    <property type="component" value="Unassembled WGS sequence"/>
</dbReference>
<evidence type="ECO:0000313" key="2">
    <source>
        <dbReference type="EMBL" id="GAA0486167.1"/>
    </source>
</evidence>
<accession>A0ABN1AXT1</accession>